<organism evidence="2 3">
    <name type="scientific">Mammaliicoccus sciuri</name>
    <name type="common">Staphylococcus sciuri</name>
    <dbReference type="NCBI Taxonomy" id="1296"/>
    <lineage>
        <taxon>Bacteria</taxon>
        <taxon>Bacillati</taxon>
        <taxon>Bacillota</taxon>
        <taxon>Bacilli</taxon>
        <taxon>Bacillales</taxon>
        <taxon>Staphylococcaceae</taxon>
        <taxon>Mammaliicoccus</taxon>
    </lineage>
</organism>
<proteinExistence type="predicted"/>
<dbReference type="AlphaFoldDB" id="A0AAI8DJ42"/>
<feature type="transmembrane region" description="Helical" evidence="1">
    <location>
        <begin position="24"/>
        <end position="43"/>
    </location>
</feature>
<evidence type="ECO:0000256" key="1">
    <source>
        <dbReference type="SAM" id="Phobius"/>
    </source>
</evidence>
<feature type="transmembrane region" description="Helical" evidence="1">
    <location>
        <begin position="164"/>
        <end position="183"/>
    </location>
</feature>
<reference evidence="3" key="1">
    <citation type="submission" date="2017-06" db="EMBL/GenBank/DDBJ databases">
        <title>FDA dAtabase for Regulatory Grade micrObial Sequences (FDA-ARGOS): Supporting development and validation of Infectious Disease Dx tests.</title>
        <authorList>
            <person name="Goldberg B."/>
            <person name="Campos J."/>
            <person name="Tallon L."/>
            <person name="Sadzewicz L."/>
            <person name="Sengamalay N."/>
            <person name="Ott S."/>
            <person name="Godinez A."/>
            <person name="Nagaraj S."/>
            <person name="Vavikolanu K."/>
            <person name="Nadendla S."/>
            <person name="George J."/>
            <person name="Geyer C."/>
            <person name="Sichtig H."/>
        </authorList>
    </citation>
    <scope>NUCLEOTIDE SEQUENCE [LARGE SCALE GENOMIC DNA]</scope>
    <source>
        <strain evidence="3">FDAARGOS_285</strain>
    </source>
</reference>
<accession>A0AAI8DJ42</accession>
<dbReference type="KEGG" id="sscu:CEP64_10055"/>
<evidence type="ECO:0000313" key="3">
    <source>
        <dbReference type="Proteomes" id="UP000197058"/>
    </source>
</evidence>
<evidence type="ECO:0000313" key="2">
    <source>
        <dbReference type="EMBL" id="ASE34925.1"/>
    </source>
</evidence>
<keyword evidence="1" id="KW-1133">Transmembrane helix</keyword>
<keyword evidence="1" id="KW-0812">Transmembrane</keyword>
<feature type="transmembrane region" description="Helical" evidence="1">
    <location>
        <begin position="55"/>
        <end position="82"/>
    </location>
</feature>
<sequence length="184" mass="21243">MVVGLGVYICLLLLANYLIKNEKFYIIHTMFTIIFICFSQIPLNYYAKLDGDLNGIVLVFGLMFTILMSVSMFLQVICDLISYTNLFRAETIDKMFKIVSDPLEVVGNILKSVWLLLFGIHLIQNNEYGIGLLFLIWGLLIVYYIGILIYYVTRYKKGISPNVFFINIETLLIFLILYIGTFII</sequence>
<dbReference type="EMBL" id="CP022046">
    <property type="protein sequence ID" value="ASE34925.1"/>
    <property type="molecule type" value="Genomic_DNA"/>
</dbReference>
<dbReference type="RefSeq" id="WP_058591659.1">
    <property type="nucleotide sequence ID" value="NZ_CP022046.2"/>
</dbReference>
<feature type="transmembrane region" description="Helical" evidence="1">
    <location>
        <begin position="129"/>
        <end position="152"/>
    </location>
</feature>
<keyword evidence="1" id="KW-0472">Membrane</keyword>
<name>A0AAI8DJ42_MAMSC</name>
<protein>
    <submittedName>
        <fullName evidence="2">Uncharacterized protein</fullName>
    </submittedName>
</protein>
<gene>
    <name evidence="2" type="ORF">CEP64_10055</name>
</gene>
<dbReference type="Proteomes" id="UP000197058">
    <property type="component" value="Chromosome"/>
</dbReference>